<evidence type="ECO:0000259" key="6">
    <source>
        <dbReference type="PROSITE" id="PS00799"/>
    </source>
</evidence>
<dbReference type="GO" id="GO:0006508">
    <property type="term" value="P:proteolysis"/>
    <property type="evidence" value="ECO:0007669"/>
    <property type="project" value="InterPro"/>
</dbReference>
<dbReference type="PROSITE" id="PS00640">
    <property type="entry name" value="THIOL_PROTEASE_ASN"/>
    <property type="match status" value="1"/>
</dbReference>
<dbReference type="InterPro" id="IPR025660">
    <property type="entry name" value="Pept_his_AS"/>
</dbReference>
<dbReference type="InterPro" id="IPR000118">
    <property type="entry name" value="Granulin"/>
</dbReference>
<dbReference type="SMART" id="SM00645">
    <property type="entry name" value="Pept_C1"/>
    <property type="match status" value="1"/>
</dbReference>
<dbReference type="PANTHER" id="PTHR12411">
    <property type="entry name" value="CYSTEINE PROTEASE FAMILY C1-RELATED"/>
    <property type="match status" value="1"/>
</dbReference>
<dbReference type="CDD" id="cd02248">
    <property type="entry name" value="Peptidase_C1A"/>
    <property type="match status" value="1"/>
</dbReference>
<dbReference type="FunFam" id="3.90.70.10:FF:000332">
    <property type="entry name" value="Cathepsin L1"/>
    <property type="match status" value="1"/>
</dbReference>
<keyword evidence="2" id="KW-0378">Hydrolase</keyword>
<protein>
    <recommendedName>
        <fullName evidence="6">Granulins domain-containing protein</fullName>
    </recommendedName>
</protein>
<sequence length="508" mass="55113">AIPMCKRNTPQKSEVFTPACMAAAQGLALLACAVLVSLARAQQLEAPDLLKLAKVEPHRAFKIWAQQYGRKYVEQSLEYDRRLSVFMGNVRSIQELQENDPGVQLALNEYADLTWEEFSSNRLGLRINQDQLDRRSRLSAQSLDTWRYATSETPVAMDWRAKGAVAEVKSQGQCGSCWAFSTTGAIEGINAIVTGQLQSLSEQQLVDCDTESNMGCSGGLMDDAFKYVIHNGGLDTEQDYAYWSGLGFGFWCNKRKQTDRTAVSIDGYEDVPRGESNLLKAVAHQPVAVAICAGATMQFYSRGVISTCCEGLNHGVLAVGYNISNDGEKYWIVKNSWGAGWGEQGYFRLKMGGGENGLCGIASAASYPIKASPNKAVPEICDLFGWTECPVGSSCSCSFSLFGFVCLWHDCCPLASGVTCRDMKHCCPGGTTCDERRGVCLSADGTVSVPWTDKTKATLTAKAIAAKVLGGEQQPGLLSRGKMPSRQSSIQQNRIAHADAQDGEIVEA</sequence>
<dbReference type="SUPFAM" id="SSF54001">
    <property type="entry name" value="Cysteine proteinases"/>
    <property type="match status" value="1"/>
</dbReference>
<dbReference type="InterPro" id="IPR000668">
    <property type="entry name" value="Peptidase_C1A_C"/>
</dbReference>
<dbReference type="InterPro" id="IPR000169">
    <property type="entry name" value="Pept_cys_AS"/>
</dbReference>
<name>A0A8J4G0U9_9CHLO</name>
<feature type="region of interest" description="Disordered" evidence="5">
    <location>
        <begin position="475"/>
        <end position="508"/>
    </location>
</feature>
<evidence type="ECO:0000256" key="1">
    <source>
        <dbReference type="ARBA" id="ARBA00008455"/>
    </source>
</evidence>
<reference evidence="7" key="1">
    <citation type="journal article" date="2021" name="Proc. Natl. Acad. Sci. U.S.A.">
        <title>Three genomes in the algal genus Volvox reveal the fate of a haploid sex-determining region after a transition to homothallism.</title>
        <authorList>
            <person name="Yamamoto K."/>
            <person name="Hamaji T."/>
            <person name="Kawai-Toyooka H."/>
            <person name="Matsuzaki R."/>
            <person name="Takahashi F."/>
            <person name="Nishimura Y."/>
            <person name="Kawachi M."/>
            <person name="Noguchi H."/>
            <person name="Minakuchi Y."/>
            <person name="Umen J.G."/>
            <person name="Toyoda A."/>
            <person name="Nozaki H."/>
        </authorList>
    </citation>
    <scope>NUCLEOTIDE SEQUENCE</scope>
    <source>
        <strain evidence="7">NIES-3785</strain>
    </source>
</reference>
<dbReference type="PRINTS" id="PR00705">
    <property type="entry name" value="PAPAIN"/>
</dbReference>
<evidence type="ECO:0000256" key="3">
    <source>
        <dbReference type="ARBA" id="ARBA00023157"/>
    </source>
</evidence>
<evidence type="ECO:0000313" key="7">
    <source>
        <dbReference type="EMBL" id="GIL94019.1"/>
    </source>
</evidence>
<dbReference type="Pfam" id="PF00112">
    <property type="entry name" value="Peptidase_C1"/>
    <property type="match status" value="1"/>
</dbReference>
<evidence type="ECO:0000256" key="5">
    <source>
        <dbReference type="SAM" id="MobiDB-lite"/>
    </source>
</evidence>
<proteinExistence type="inferred from homology"/>
<dbReference type="InterPro" id="IPR038765">
    <property type="entry name" value="Papain-like_cys_pep_sf"/>
</dbReference>
<dbReference type="InterPro" id="IPR013128">
    <property type="entry name" value="Peptidase_C1A"/>
</dbReference>
<comment type="caution">
    <text evidence="7">The sequence shown here is derived from an EMBL/GenBank/DDBJ whole genome shotgun (WGS) entry which is preliminary data.</text>
</comment>
<dbReference type="PROSITE" id="PS00639">
    <property type="entry name" value="THIOL_PROTEASE_HIS"/>
    <property type="match status" value="1"/>
</dbReference>
<dbReference type="InterPro" id="IPR013201">
    <property type="entry name" value="Prot_inhib_I29"/>
</dbReference>
<dbReference type="InterPro" id="IPR025661">
    <property type="entry name" value="Pept_asp_AS"/>
</dbReference>
<organism evidence="7 8">
    <name type="scientific">Volvox reticuliferus</name>
    <dbReference type="NCBI Taxonomy" id="1737510"/>
    <lineage>
        <taxon>Eukaryota</taxon>
        <taxon>Viridiplantae</taxon>
        <taxon>Chlorophyta</taxon>
        <taxon>core chlorophytes</taxon>
        <taxon>Chlorophyceae</taxon>
        <taxon>CS clade</taxon>
        <taxon>Chlamydomonadales</taxon>
        <taxon>Volvocaceae</taxon>
        <taxon>Volvox</taxon>
    </lineage>
</organism>
<feature type="domain" description="Granulins" evidence="6">
    <location>
        <begin position="420"/>
        <end position="433"/>
    </location>
</feature>
<evidence type="ECO:0000256" key="2">
    <source>
        <dbReference type="ARBA" id="ARBA00022807"/>
    </source>
</evidence>
<dbReference type="SMART" id="SM00277">
    <property type="entry name" value="GRAN"/>
    <property type="match status" value="1"/>
</dbReference>
<accession>A0A8J4G0U9</accession>
<keyword evidence="2" id="KW-0645">Protease</keyword>
<dbReference type="InterPro" id="IPR039417">
    <property type="entry name" value="Peptidase_C1A_papain-like"/>
</dbReference>
<feature type="non-terminal residue" evidence="7">
    <location>
        <position position="1"/>
    </location>
</feature>
<keyword evidence="3" id="KW-1015">Disulfide bond</keyword>
<gene>
    <name evidence="7" type="ORF">Vretimale_368</name>
</gene>
<evidence type="ECO:0000256" key="4">
    <source>
        <dbReference type="ARBA" id="ARBA00023180"/>
    </source>
</evidence>
<dbReference type="Gene3D" id="2.10.25.160">
    <property type="entry name" value="Granulin"/>
    <property type="match status" value="1"/>
</dbReference>
<dbReference type="InterPro" id="IPR037277">
    <property type="entry name" value="Granulin_sf"/>
</dbReference>
<keyword evidence="4" id="KW-0325">Glycoprotein</keyword>
<dbReference type="Proteomes" id="UP000722791">
    <property type="component" value="Unassembled WGS sequence"/>
</dbReference>
<dbReference type="Pfam" id="PF08246">
    <property type="entry name" value="Inhibitor_I29"/>
    <property type="match status" value="1"/>
</dbReference>
<dbReference type="PROSITE" id="PS00799">
    <property type="entry name" value="GRANULINS"/>
    <property type="match status" value="1"/>
</dbReference>
<dbReference type="PROSITE" id="PS00139">
    <property type="entry name" value="THIOL_PROTEASE_CYS"/>
    <property type="match status" value="1"/>
</dbReference>
<evidence type="ECO:0000313" key="8">
    <source>
        <dbReference type="Proteomes" id="UP000722791"/>
    </source>
</evidence>
<feature type="compositionally biased region" description="Polar residues" evidence="5">
    <location>
        <begin position="485"/>
        <end position="494"/>
    </location>
</feature>
<dbReference type="AlphaFoldDB" id="A0A8J4G0U9"/>
<comment type="similarity">
    <text evidence="1">Belongs to the peptidase C1 family.</text>
</comment>
<dbReference type="SMART" id="SM00848">
    <property type="entry name" value="Inhibitor_I29"/>
    <property type="match status" value="1"/>
</dbReference>
<dbReference type="EMBL" id="BNCQ01000001">
    <property type="protein sequence ID" value="GIL94019.1"/>
    <property type="molecule type" value="Genomic_DNA"/>
</dbReference>
<dbReference type="Gene3D" id="3.90.70.10">
    <property type="entry name" value="Cysteine proteinases"/>
    <property type="match status" value="1"/>
</dbReference>
<keyword evidence="2" id="KW-0788">Thiol protease</keyword>
<dbReference type="Pfam" id="PF00396">
    <property type="entry name" value="Granulin"/>
    <property type="match status" value="1"/>
</dbReference>
<dbReference type="GO" id="GO:0008234">
    <property type="term" value="F:cysteine-type peptidase activity"/>
    <property type="evidence" value="ECO:0007669"/>
    <property type="project" value="UniProtKB-KW"/>
</dbReference>